<evidence type="ECO:0000259" key="1">
    <source>
        <dbReference type="Pfam" id="PF00675"/>
    </source>
</evidence>
<comment type="caution">
    <text evidence="4">The sequence shown here is derived from an EMBL/GenBank/DDBJ whole genome shotgun (WGS) entry which is preliminary data.</text>
</comment>
<dbReference type="SUPFAM" id="SSF63411">
    <property type="entry name" value="LuxS/MPP-like metallohydrolase"/>
    <property type="match status" value="2"/>
</dbReference>
<dbReference type="AlphaFoldDB" id="A0A2M9ZKM7"/>
<dbReference type="EMBL" id="NPDZ01000009">
    <property type="protein sequence ID" value="PJZ72524.1"/>
    <property type="molecule type" value="Genomic_DNA"/>
</dbReference>
<dbReference type="OrthoDB" id="9811314at2"/>
<dbReference type="Pfam" id="PF05193">
    <property type="entry name" value="Peptidase_M16_C"/>
    <property type="match status" value="1"/>
</dbReference>
<dbReference type="RefSeq" id="WP_100714203.1">
    <property type="nucleotide sequence ID" value="NZ_NPDY01000010.1"/>
</dbReference>
<evidence type="ECO:0000313" key="5">
    <source>
        <dbReference type="Proteomes" id="UP000231962"/>
    </source>
</evidence>
<dbReference type="InterPro" id="IPR011249">
    <property type="entry name" value="Metalloenz_LuxS/M16"/>
</dbReference>
<accession>A0A2M9ZKM7</accession>
<dbReference type="GO" id="GO:0046872">
    <property type="term" value="F:metal ion binding"/>
    <property type="evidence" value="ECO:0007669"/>
    <property type="project" value="InterPro"/>
</dbReference>
<dbReference type="InterPro" id="IPR007863">
    <property type="entry name" value="Peptidase_M16_C"/>
</dbReference>
<dbReference type="Proteomes" id="UP000231962">
    <property type="component" value="Unassembled WGS sequence"/>
</dbReference>
<dbReference type="PANTHER" id="PTHR11851">
    <property type="entry name" value="METALLOPROTEASE"/>
    <property type="match status" value="1"/>
</dbReference>
<name>A0A2M9ZKM7_9LEPT</name>
<gene>
    <name evidence="3" type="ORF">CH360_11605</name>
    <name evidence="4" type="ORF">CH373_14040</name>
</gene>
<evidence type="ECO:0000313" key="4">
    <source>
        <dbReference type="EMBL" id="PJZ72524.1"/>
    </source>
</evidence>
<evidence type="ECO:0000259" key="2">
    <source>
        <dbReference type="Pfam" id="PF05193"/>
    </source>
</evidence>
<protein>
    <submittedName>
        <fullName evidence="4">Peptidase M16</fullName>
    </submittedName>
</protein>
<dbReference type="InterPro" id="IPR050361">
    <property type="entry name" value="MPP/UQCRC_Complex"/>
</dbReference>
<dbReference type="Proteomes" id="UP000231990">
    <property type="component" value="Unassembled WGS sequence"/>
</dbReference>
<proteinExistence type="predicted"/>
<reference evidence="5 6" key="1">
    <citation type="submission" date="2017-07" db="EMBL/GenBank/DDBJ databases">
        <title>Leptospira spp. isolated from tropical soils.</title>
        <authorList>
            <person name="Thibeaux R."/>
            <person name="Iraola G."/>
            <person name="Ferres I."/>
            <person name="Bierque E."/>
            <person name="Girault D."/>
            <person name="Soupe-Gilbert M.-E."/>
            <person name="Picardeau M."/>
            <person name="Goarant C."/>
        </authorList>
    </citation>
    <scope>NUCLEOTIDE SEQUENCE [LARGE SCALE GENOMIC DNA]</scope>
    <source>
        <strain evidence="4 6">FH1-B-B1</strain>
        <strain evidence="3 5">FH1-B-C1</strain>
    </source>
</reference>
<evidence type="ECO:0000313" key="3">
    <source>
        <dbReference type="EMBL" id="PJZ69389.1"/>
    </source>
</evidence>
<dbReference type="EMBL" id="NPDY01000010">
    <property type="protein sequence ID" value="PJZ69389.1"/>
    <property type="molecule type" value="Genomic_DNA"/>
</dbReference>
<sequence length="476" mass="54503">MKKATNKTYLFILLFVSYGILSAPGDFVKDIKLPELEFHFPEVKESFADPNTRVLFLPNSEFPVRTIEIHFYSGSEYYPNIPPELPEIFAESWKKGGTRSLPGEKFAEVWESYGSKLSVDSDFDSIVVTFSWLSKYDKESRKLISDFLKEPELGQEAFEFSKLQLSEQIKRRNENISSLAYRKAREVAYKGKVRGNSLSIRRLDALSPESLSSFYKDNVRKSSRAVLITGEWNESELSEFVGEILPKIDGKPASEFQDSSQEALEKSLKSLEYKNLIIDKDNTQNVVLFLGIGPSHNHPDFFAIQLLNYIIGGGGFNSYFMSKIRSDKGLAYSSSSYPMFESDHSVLYFATQTKAASTMEVYDLMGEILSDETFSNISEEELRDAKEAILNKFIFLFTDSMEILKNELRFREHDMPKDYLRTYRDKILSVSLNDLRRIGKVYFRRDRLFALIAGPQSSSRKNLPTVKKIGPEDSVP</sequence>
<organism evidence="4 6">
    <name type="scientific">Leptospira perolatii</name>
    <dbReference type="NCBI Taxonomy" id="2023191"/>
    <lineage>
        <taxon>Bacteria</taxon>
        <taxon>Pseudomonadati</taxon>
        <taxon>Spirochaetota</taxon>
        <taxon>Spirochaetia</taxon>
        <taxon>Leptospirales</taxon>
        <taxon>Leptospiraceae</taxon>
        <taxon>Leptospira</taxon>
    </lineage>
</organism>
<feature type="domain" description="Peptidase M16 C-terminal" evidence="2">
    <location>
        <begin position="206"/>
        <end position="388"/>
    </location>
</feature>
<dbReference type="PANTHER" id="PTHR11851:SF225">
    <property type="entry name" value="NON-PEPTIDASE HOMOLOG YMXG"/>
    <property type="match status" value="1"/>
</dbReference>
<dbReference type="InterPro" id="IPR011765">
    <property type="entry name" value="Pept_M16_N"/>
</dbReference>
<feature type="domain" description="Peptidase M16 N-terminal" evidence="1">
    <location>
        <begin position="97"/>
        <end position="198"/>
    </location>
</feature>
<keyword evidence="5" id="KW-1185">Reference proteome</keyword>
<dbReference type="Gene3D" id="3.30.830.10">
    <property type="entry name" value="Metalloenzyme, LuxS/M16 peptidase-like"/>
    <property type="match status" value="2"/>
</dbReference>
<dbReference type="Pfam" id="PF00675">
    <property type="entry name" value="Peptidase_M16"/>
    <property type="match status" value="1"/>
</dbReference>
<evidence type="ECO:0000313" key="6">
    <source>
        <dbReference type="Proteomes" id="UP000231990"/>
    </source>
</evidence>